<dbReference type="GO" id="GO:0032259">
    <property type="term" value="P:methylation"/>
    <property type="evidence" value="ECO:0007669"/>
    <property type="project" value="UniProtKB-KW"/>
</dbReference>
<dbReference type="GO" id="GO:0160105">
    <property type="term" value="F:tRNA (adenine(22)-N1)-methyltransferase activity"/>
    <property type="evidence" value="ECO:0007669"/>
    <property type="project" value="UniProtKB-EC"/>
</dbReference>
<name>A0A5B1CMC7_9BACT</name>
<keyword evidence="1" id="KW-0489">Methyltransferase</keyword>
<dbReference type="Proteomes" id="UP000322699">
    <property type="component" value="Unassembled WGS sequence"/>
</dbReference>
<keyword evidence="2" id="KW-1185">Reference proteome</keyword>
<evidence type="ECO:0000313" key="2">
    <source>
        <dbReference type="Proteomes" id="UP000322699"/>
    </source>
</evidence>
<accession>A0A5B1CMC7</accession>
<dbReference type="Gene3D" id="3.40.50.150">
    <property type="entry name" value="Vaccinia Virus protein VP39"/>
    <property type="match status" value="1"/>
</dbReference>
<dbReference type="PANTHER" id="PTHR38451">
    <property type="entry name" value="TRNA (ADENINE(22)-N(1))-METHYLTRANSFERASE"/>
    <property type="match status" value="1"/>
</dbReference>
<dbReference type="OrthoDB" id="5881184at2"/>
<comment type="caution">
    <text evidence="1">The sequence shown here is derived from an EMBL/GenBank/DDBJ whole genome shotgun (WGS) entry which is preliminary data.</text>
</comment>
<dbReference type="EC" id="2.1.1.217" evidence="1"/>
<dbReference type="PANTHER" id="PTHR38451:SF1">
    <property type="entry name" value="TRNA (ADENINE(22)-N(1))-METHYLTRANSFERASE"/>
    <property type="match status" value="1"/>
</dbReference>
<sequence>MPRLDERLKTVARQIRWPVHADIGSDHGHLLKALLTAGRIDRGIAIENKRQPFENSHSTLLGLNAEVRLADGFAGLVQDEADGVSICGMGARSMVRILKTFPDRVPKNVVVQPNRNPELLRQWGIEAGFHLNDEQSAAGRWEYVIMRFEQNRHASDPAYQGLDRKAAILFGPHFCKRNEPGWRMQLAEEKRYIETRGRLGKAMQQRLDAIECVLSS</sequence>
<organism evidence="1 2">
    <name type="scientific">Rubripirellula obstinata</name>
    <dbReference type="NCBI Taxonomy" id="406547"/>
    <lineage>
        <taxon>Bacteria</taxon>
        <taxon>Pseudomonadati</taxon>
        <taxon>Planctomycetota</taxon>
        <taxon>Planctomycetia</taxon>
        <taxon>Pirellulales</taxon>
        <taxon>Pirellulaceae</taxon>
        <taxon>Rubripirellula</taxon>
    </lineage>
</organism>
<evidence type="ECO:0000313" key="1">
    <source>
        <dbReference type="EMBL" id="KAA1262218.1"/>
    </source>
</evidence>
<dbReference type="AlphaFoldDB" id="A0A5B1CMC7"/>
<proteinExistence type="predicted"/>
<dbReference type="InterPro" id="IPR029063">
    <property type="entry name" value="SAM-dependent_MTases_sf"/>
</dbReference>
<dbReference type="Pfam" id="PF04816">
    <property type="entry name" value="TrmK"/>
    <property type="match status" value="1"/>
</dbReference>
<dbReference type="InterPro" id="IPR006901">
    <property type="entry name" value="TrmK"/>
</dbReference>
<keyword evidence="1" id="KW-0808">Transferase</keyword>
<reference evidence="1 2" key="1">
    <citation type="submission" date="2019-08" db="EMBL/GenBank/DDBJ databases">
        <title>Deep-cultivation of Planctomycetes and their phenomic and genomic characterization uncovers novel biology.</title>
        <authorList>
            <person name="Wiegand S."/>
            <person name="Jogler M."/>
            <person name="Boedeker C."/>
            <person name="Pinto D."/>
            <person name="Vollmers J."/>
            <person name="Rivas-Marin E."/>
            <person name="Kohn T."/>
            <person name="Peeters S.H."/>
            <person name="Heuer A."/>
            <person name="Rast P."/>
            <person name="Oberbeckmann S."/>
            <person name="Bunk B."/>
            <person name="Jeske O."/>
            <person name="Meyerdierks A."/>
            <person name="Storesund J.E."/>
            <person name="Kallscheuer N."/>
            <person name="Luecker S."/>
            <person name="Lage O.M."/>
            <person name="Pohl T."/>
            <person name="Merkel B.J."/>
            <person name="Hornburger P."/>
            <person name="Mueller R.-W."/>
            <person name="Bruemmer F."/>
            <person name="Labrenz M."/>
            <person name="Spormann A.M."/>
            <person name="Op Den Camp H."/>
            <person name="Overmann J."/>
            <person name="Amann R."/>
            <person name="Jetten M.S.M."/>
            <person name="Mascher T."/>
            <person name="Medema M.H."/>
            <person name="Devos D.P."/>
            <person name="Kaster A.-K."/>
            <person name="Ovreas L."/>
            <person name="Rohde M."/>
            <person name="Galperin M.Y."/>
            <person name="Jogler C."/>
        </authorList>
    </citation>
    <scope>NUCLEOTIDE SEQUENCE [LARGE SCALE GENOMIC DNA]</scope>
    <source>
        <strain evidence="1 2">LF1</strain>
    </source>
</reference>
<protein>
    <submittedName>
        <fullName evidence="1">tRNA (Adenine(22)-N(1))-methyltransferase</fullName>
        <ecNumber evidence="1">2.1.1.217</ecNumber>
    </submittedName>
</protein>
<dbReference type="RefSeq" id="WP_068266861.1">
    <property type="nucleotide sequence ID" value="NZ_LWSK01000134.1"/>
</dbReference>
<dbReference type="EMBL" id="VRLW01000001">
    <property type="protein sequence ID" value="KAA1262218.1"/>
    <property type="molecule type" value="Genomic_DNA"/>
</dbReference>
<gene>
    <name evidence="1" type="primary">trmK</name>
    <name evidence="1" type="ORF">LF1_47800</name>
</gene>